<proteinExistence type="predicted"/>
<protein>
    <submittedName>
        <fullName evidence="2">Uncharacterized protein</fullName>
    </submittedName>
</protein>
<dbReference type="RefSeq" id="WP_168027806.1">
    <property type="nucleotide sequence ID" value="NZ_JAAVNE010000005.1"/>
</dbReference>
<evidence type="ECO:0000256" key="1">
    <source>
        <dbReference type="SAM" id="Phobius"/>
    </source>
</evidence>
<dbReference type="Proteomes" id="UP000787635">
    <property type="component" value="Unassembled WGS sequence"/>
</dbReference>
<organism evidence="2 3">
    <name type="scientific">Falsiroseomonas selenitidurans</name>
    <dbReference type="NCBI Taxonomy" id="2716335"/>
    <lineage>
        <taxon>Bacteria</taxon>
        <taxon>Pseudomonadati</taxon>
        <taxon>Pseudomonadota</taxon>
        <taxon>Alphaproteobacteria</taxon>
        <taxon>Acetobacterales</taxon>
        <taxon>Roseomonadaceae</taxon>
        <taxon>Falsiroseomonas</taxon>
    </lineage>
</organism>
<feature type="transmembrane region" description="Helical" evidence="1">
    <location>
        <begin position="53"/>
        <end position="74"/>
    </location>
</feature>
<evidence type="ECO:0000313" key="3">
    <source>
        <dbReference type="Proteomes" id="UP000787635"/>
    </source>
</evidence>
<keyword evidence="1" id="KW-1133">Transmembrane helix</keyword>
<evidence type="ECO:0000313" key="2">
    <source>
        <dbReference type="EMBL" id="NKC30185.1"/>
    </source>
</evidence>
<keyword evidence="1" id="KW-0472">Membrane</keyword>
<keyword evidence="1" id="KW-0812">Transmembrane</keyword>
<reference evidence="2 3" key="1">
    <citation type="submission" date="2020-03" db="EMBL/GenBank/DDBJ databases">
        <title>Roseomonas selenitidurans sp. nov. isolated from urban soil.</title>
        <authorList>
            <person name="Liu H."/>
        </authorList>
    </citation>
    <scope>NUCLEOTIDE SEQUENCE [LARGE SCALE GENOMIC DNA]</scope>
    <source>
        <strain evidence="2 3">BU-1</strain>
    </source>
</reference>
<feature type="transmembrane region" description="Helical" evidence="1">
    <location>
        <begin position="21"/>
        <end position="47"/>
    </location>
</feature>
<name>A0ABX1DZ54_9PROT</name>
<dbReference type="EMBL" id="JAAVNE010000005">
    <property type="protein sequence ID" value="NKC30185.1"/>
    <property type="molecule type" value="Genomic_DNA"/>
</dbReference>
<keyword evidence="3" id="KW-1185">Reference proteome</keyword>
<gene>
    <name evidence="2" type="ORF">HEQ75_04880</name>
</gene>
<comment type="caution">
    <text evidence="2">The sequence shown here is derived from an EMBL/GenBank/DDBJ whole genome shotgun (WGS) entry which is preliminary data.</text>
</comment>
<sequence>MSPHAQPPAPASRDPWRQAPVIARALLACGFGLAAVSLGLLGVLLLLTPFGALAPPGVALAGAVLCGWLAWIVLGERP</sequence>
<accession>A0ABX1DZ54</accession>